<evidence type="ECO:0000256" key="1">
    <source>
        <dbReference type="SAM" id="MobiDB-lite"/>
    </source>
</evidence>
<dbReference type="Proteomes" id="UP000225478">
    <property type="component" value="Segment"/>
</dbReference>
<evidence type="ECO:0000313" key="2">
    <source>
        <dbReference type="EMBL" id="AMO43283.1"/>
    </source>
</evidence>
<dbReference type="EMBL" id="KX349295">
    <property type="protein sequence ID" value="AOO12456.1"/>
    <property type="molecule type" value="Genomic_DNA"/>
</dbReference>
<feature type="region of interest" description="Disordered" evidence="1">
    <location>
        <begin position="165"/>
        <end position="185"/>
    </location>
</feature>
<evidence type="ECO:0008006" key="6">
    <source>
        <dbReference type="Google" id="ProtNLM"/>
    </source>
</evidence>
<dbReference type="Proteomes" id="UP000225786">
    <property type="component" value="Segment"/>
</dbReference>
<evidence type="ECO:0000313" key="5">
    <source>
        <dbReference type="Proteomes" id="UP000225786"/>
    </source>
</evidence>
<accession>A0A127KMF7</accession>
<feature type="region of interest" description="Disordered" evidence="1">
    <location>
        <begin position="397"/>
        <end position="421"/>
    </location>
</feature>
<reference evidence="2 5" key="2">
    <citation type="submission" date="2016-01" db="EMBL/GenBank/DDBJ databases">
        <title>The genomic content and context of auxiliary metabolic genes in marine cyanophages.</title>
        <authorList>
            <person name="Marston M.F."/>
            <person name="Martiny J.B.H."/>
            <person name="Crummett L.T."/>
        </authorList>
    </citation>
    <scope>NUCLEOTIDE SEQUENCE [LARGE SCALE GENOMIC DNA]</scope>
    <source>
        <strain evidence="2">W2_07_0710</strain>
    </source>
</reference>
<evidence type="ECO:0000313" key="4">
    <source>
        <dbReference type="Proteomes" id="UP000225478"/>
    </source>
</evidence>
<proteinExistence type="predicted"/>
<feature type="compositionally biased region" description="Acidic residues" evidence="1">
    <location>
        <begin position="167"/>
        <end position="180"/>
    </location>
</feature>
<gene>
    <name evidence="3" type="ORF">Sn080709_039</name>
    <name evidence="2" type="ORF">W270710_039</name>
</gene>
<dbReference type="EMBL" id="KU594607">
    <property type="protein sequence ID" value="AMO43283.1"/>
    <property type="molecule type" value="Genomic_DNA"/>
</dbReference>
<name>A0A127KMF7_9CAUD</name>
<evidence type="ECO:0000313" key="3">
    <source>
        <dbReference type="EMBL" id="AOO12456.1"/>
    </source>
</evidence>
<organism evidence="2 5">
    <name type="scientific">Cyanophage S-RIM44</name>
    <dbReference type="NCBI Taxonomy" id="1278485"/>
    <lineage>
        <taxon>Viruses</taxon>
        <taxon>Duplodnaviria</taxon>
        <taxon>Heunggongvirae</taxon>
        <taxon>Uroviricota</taxon>
        <taxon>Caudoviricetes</taxon>
        <taxon>Pantevenvirales</taxon>
        <taxon>Kyanoviridae</taxon>
        <taxon>Vellamovirus</taxon>
        <taxon>Vellamovirus rhodeisland44</taxon>
    </lineage>
</organism>
<sequence length="884" mass="94600">MPFTQSFNLIGNSSLTIPNDMYSMTIRLWGGGGGGEHISNNRTNKSGQHGGNTTLLGFIAGGGLGGGRNADNSTTENVAGRGGIAEDGDNWESYGASVSLINGADGQVPDGSSVTTTTATVFERTTINRYLNTNPSSAYFGDRFTGTASPNTDWAFERTLGAVFDDQPTDTDSVVDDNDNDLSNTDRPFSGIMGYAYSDESQIPAELSTTPLYLFERTHGSPAITDRSYGTTSIELTNFTGQTATVNDVETSVTYTGLSNFSINITKYTAPEVSGTEGNPVGSLKYIVDIVGLINPTMSVNVLDVTTRAGGITDPNNSIEVAPEPLGILQITENQYEIAFQMISSQDPSEKQATFVRSFSLTMAEGDYTLVDPNPVYYIPDEDLTIITETVTETGSVTNPAGGIGGTLGGRDSKDGGDGSNDQVVFYSSMTHIFNNTTNQNIVSDSSPDIYVITENQTAPDGLPCSTSSSYKRYGIYFISPYDNANYTFTMLSFCQQAAGGGTGGPFTFAGTSNKTTNSIKAYFCRQGGNSYIRCFTFQTSGKKSSHRGSGGGGSAHVRAFIDRETFENHPNYSLGQTYNVVVGAEGQRGTDNVNPQGQFTTYSRAQNGERGFVEVEFIIQANALLKDATNNVTGTTQLLAGQILELEWTTGGDNEDGTFLLQDGVTIQEVLNNSSLNVSPNVTTTYTIVTSGLGGTAISDLLVEVYQLPQLQVSIPQNVDYGINFDLNVETNYANNFVSATYVARYFDGTSQTVVVNGAPNNSASLQENFVQDLGPEIDWTPLGPETIDVVISFSGTGGFASESATITVNIDRLPDNINIPDNLDELPLDQIEAPDVEAVLSDPIVVTGIDIPVTIKSNFPIQVRFDDNDPDIESNWNDVQQI</sequence>
<protein>
    <recommendedName>
        <fullName evidence="6">Virion structural protein</fullName>
    </recommendedName>
</protein>
<reference evidence="3 4" key="1">
    <citation type="journal article" date="2016" name="Environ. Microbiol.">
        <title>Genomic diversification of marine cyanophages into stable ecotypes.</title>
        <authorList>
            <person name="Marston M.F."/>
            <person name="Martiny J.B."/>
        </authorList>
    </citation>
    <scope>NUCLEOTIDE SEQUENCE [LARGE SCALE GENOMIC DNA]</scope>
    <source>
        <strain evidence="3">Sn_08_0709</strain>
    </source>
</reference>